<dbReference type="OrthoDB" id="9915003at2"/>
<dbReference type="AlphaFoldDB" id="A0A5C6BSD8"/>
<evidence type="ECO:0000256" key="1">
    <source>
        <dbReference type="SAM" id="MobiDB-lite"/>
    </source>
</evidence>
<sequence length="79" mass="9038">MVREARFSIPVDEMGLSPRDLCEDACDDLDDLVDDQHMPPAPASKRRGSRRQTPIDKRTDRRHLAGADWLTDADFLDEE</sequence>
<name>A0A5C6BSD8_9PLAN</name>
<feature type="region of interest" description="Disordered" evidence="1">
    <location>
        <begin position="31"/>
        <end position="63"/>
    </location>
</feature>
<dbReference type="Proteomes" id="UP000320735">
    <property type="component" value="Unassembled WGS sequence"/>
</dbReference>
<accession>A0A5C6BSD8</accession>
<organism evidence="2 3">
    <name type="scientific">Symmachiella macrocystis</name>
    <dbReference type="NCBI Taxonomy" id="2527985"/>
    <lineage>
        <taxon>Bacteria</taxon>
        <taxon>Pseudomonadati</taxon>
        <taxon>Planctomycetota</taxon>
        <taxon>Planctomycetia</taxon>
        <taxon>Planctomycetales</taxon>
        <taxon>Planctomycetaceae</taxon>
        <taxon>Symmachiella</taxon>
    </lineage>
</organism>
<reference evidence="2 3" key="1">
    <citation type="submission" date="2019-02" db="EMBL/GenBank/DDBJ databases">
        <title>Deep-cultivation of Planctomycetes and their phenomic and genomic characterization uncovers novel biology.</title>
        <authorList>
            <person name="Wiegand S."/>
            <person name="Jogler M."/>
            <person name="Boedeker C."/>
            <person name="Pinto D."/>
            <person name="Vollmers J."/>
            <person name="Rivas-Marin E."/>
            <person name="Kohn T."/>
            <person name="Peeters S.H."/>
            <person name="Heuer A."/>
            <person name="Rast P."/>
            <person name="Oberbeckmann S."/>
            <person name="Bunk B."/>
            <person name="Jeske O."/>
            <person name="Meyerdierks A."/>
            <person name="Storesund J.E."/>
            <person name="Kallscheuer N."/>
            <person name="Luecker S."/>
            <person name="Lage O.M."/>
            <person name="Pohl T."/>
            <person name="Merkel B.J."/>
            <person name="Hornburger P."/>
            <person name="Mueller R.-W."/>
            <person name="Bruemmer F."/>
            <person name="Labrenz M."/>
            <person name="Spormann A.M."/>
            <person name="Op Den Camp H."/>
            <person name="Overmann J."/>
            <person name="Amann R."/>
            <person name="Jetten M.S.M."/>
            <person name="Mascher T."/>
            <person name="Medema M.H."/>
            <person name="Devos D.P."/>
            <person name="Kaster A.-K."/>
            <person name="Ovreas L."/>
            <person name="Rohde M."/>
            <person name="Galperin M.Y."/>
            <person name="Jogler C."/>
        </authorList>
    </citation>
    <scope>NUCLEOTIDE SEQUENCE [LARGE SCALE GENOMIC DNA]</scope>
    <source>
        <strain evidence="2 3">CA54</strain>
    </source>
</reference>
<comment type="caution">
    <text evidence="2">The sequence shown here is derived from an EMBL/GenBank/DDBJ whole genome shotgun (WGS) entry which is preliminary data.</text>
</comment>
<proteinExistence type="predicted"/>
<dbReference type="RefSeq" id="WP_146371973.1">
    <property type="nucleotide sequence ID" value="NZ_SJPP01000001.1"/>
</dbReference>
<gene>
    <name evidence="2" type="ORF">CA54_35660</name>
</gene>
<protein>
    <submittedName>
        <fullName evidence="2">Uncharacterized protein</fullName>
    </submittedName>
</protein>
<keyword evidence="3" id="KW-1185">Reference proteome</keyword>
<evidence type="ECO:0000313" key="3">
    <source>
        <dbReference type="Proteomes" id="UP000320735"/>
    </source>
</evidence>
<dbReference type="EMBL" id="SJPP01000001">
    <property type="protein sequence ID" value="TWU14697.1"/>
    <property type="molecule type" value="Genomic_DNA"/>
</dbReference>
<feature type="compositionally biased region" description="Basic and acidic residues" evidence="1">
    <location>
        <begin position="53"/>
        <end position="63"/>
    </location>
</feature>
<evidence type="ECO:0000313" key="2">
    <source>
        <dbReference type="EMBL" id="TWU14697.1"/>
    </source>
</evidence>